<feature type="binding site" evidence="5">
    <location>
        <position position="305"/>
    </location>
    <ligand>
        <name>substrate</name>
    </ligand>
</feature>
<name>A0A248LGJ8_9NEIS</name>
<dbReference type="NCBIfam" id="NF006549">
    <property type="entry name" value="PRK09045.1"/>
    <property type="match status" value="1"/>
</dbReference>
<dbReference type="EC" id="3.5.4.28" evidence="5"/>
<keyword evidence="4 5" id="KW-0862">Zinc</keyword>
<dbReference type="GO" id="GO:0090614">
    <property type="term" value="F:5'-methylthioadenosine deaminase activity"/>
    <property type="evidence" value="ECO:0007669"/>
    <property type="project" value="UniProtKB-UniRule"/>
</dbReference>
<feature type="domain" description="Amidohydrolase-related" evidence="6">
    <location>
        <begin position="59"/>
        <end position="408"/>
    </location>
</feature>
<dbReference type="InterPro" id="IPR006680">
    <property type="entry name" value="Amidohydro-rel"/>
</dbReference>
<evidence type="ECO:0000313" key="7">
    <source>
        <dbReference type="EMBL" id="ASJ23900.1"/>
    </source>
</evidence>
<dbReference type="InterPro" id="IPR032466">
    <property type="entry name" value="Metal_Hydrolase"/>
</dbReference>
<comment type="similarity">
    <text evidence="5">Belongs to the metallo-dependent hydrolases superfamily. MTA/SAH deaminase family.</text>
</comment>
<protein>
    <recommendedName>
        <fullName evidence="5">5-methylthioadenosine/S-adenosylhomocysteine deaminase</fullName>
        <shortName evidence="5">MTA/SAH deaminase</shortName>
        <ecNumber evidence="5">3.5.4.28</ecNumber>
        <ecNumber evidence="5">3.5.4.31</ecNumber>
    </recommendedName>
</protein>
<evidence type="ECO:0000256" key="1">
    <source>
        <dbReference type="ARBA" id="ARBA00006745"/>
    </source>
</evidence>
<accession>A0A248LGJ8</accession>
<dbReference type="Proteomes" id="UP000197424">
    <property type="component" value="Chromosome"/>
</dbReference>
<feature type="binding site" evidence="5">
    <location>
        <position position="97"/>
    </location>
    <ligand>
        <name>substrate</name>
    </ligand>
</feature>
<evidence type="ECO:0000256" key="3">
    <source>
        <dbReference type="ARBA" id="ARBA00022801"/>
    </source>
</evidence>
<reference evidence="8" key="1">
    <citation type="submission" date="2017-06" db="EMBL/GenBank/DDBJ databases">
        <title>Whole genome sequence of Laribacter hongkongensis LHGZ1.</title>
        <authorList>
            <person name="Chen D."/>
            <person name="Wu H."/>
            <person name="Chen J."/>
        </authorList>
    </citation>
    <scope>NUCLEOTIDE SEQUENCE [LARGE SCALE GENOMIC DNA]</scope>
    <source>
        <strain evidence="8">LHGZ1</strain>
    </source>
</reference>
<feature type="binding site" evidence="5">
    <location>
        <position position="70"/>
    </location>
    <ligand>
        <name>Zn(2+)</name>
        <dbReference type="ChEBI" id="CHEBI:29105"/>
    </ligand>
</feature>
<dbReference type="PANTHER" id="PTHR43794">
    <property type="entry name" value="AMINOHYDROLASE SSNA-RELATED"/>
    <property type="match status" value="1"/>
</dbReference>
<feature type="binding site" evidence="5">
    <location>
        <position position="190"/>
    </location>
    <ligand>
        <name>substrate</name>
    </ligand>
</feature>
<feature type="binding site" evidence="5">
    <location>
        <position position="68"/>
    </location>
    <ligand>
        <name>Zn(2+)</name>
        <dbReference type="ChEBI" id="CHEBI:29105"/>
    </ligand>
</feature>
<organism evidence="7 8">
    <name type="scientific">Laribacter hongkongensis</name>
    <dbReference type="NCBI Taxonomy" id="168471"/>
    <lineage>
        <taxon>Bacteria</taxon>
        <taxon>Pseudomonadati</taxon>
        <taxon>Pseudomonadota</taxon>
        <taxon>Betaproteobacteria</taxon>
        <taxon>Neisseriales</taxon>
        <taxon>Aquaspirillaceae</taxon>
        <taxon>Laribacter</taxon>
    </lineage>
</organism>
<feature type="binding site" evidence="5">
    <location>
        <position position="305"/>
    </location>
    <ligand>
        <name>Zn(2+)</name>
        <dbReference type="ChEBI" id="CHEBI:29105"/>
    </ligand>
</feature>
<comment type="catalytic activity">
    <reaction evidence="5">
        <text>S-methyl-5'-thioadenosine + H2O + H(+) = S-methyl-5'-thioinosine + NH4(+)</text>
        <dbReference type="Rhea" id="RHEA:25025"/>
        <dbReference type="ChEBI" id="CHEBI:15377"/>
        <dbReference type="ChEBI" id="CHEBI:15378"/>
        <dbReference type="ChEBI" id="CHEBI:17509"/>
        <dbReference type="ChEBI" id="CHEBI:28938"/>
        <dbReference type="ChEBI" id="CHEBI:48595"/>
        <dbReference type="EC" id="3.5.4.31"/>
    </reaction>
</comment>
<dbReference type="Gene3D" id="2.30.40.10">
    <property type="entry name" value="Urease, subunit C, domain 1"/>
    <property type="match status" value="1"/>
</dbReference>
<dbReference type="InterPro" id="IPR050287">
    <property type="entry name" value="MTA/SAH_deaminase"/>
</dbReference>
<dbReference type="FunFam" id="3.20.20.140:FF:000014">
    <property type="entry name" value="5-methylthioadenosine/S-adenosylhomocysteine deaminase"/>
    <property type="match status" value="1"/>
</dbReference>
<dbReference type="RefSeq" id="WP_088860391.1">
    <property type="nucleotide sequence ID" value="NZ_CP022115.1"/>
</dbReference>
<comment type="caution">
    <text evidence="5">Lacks conserved residue(s) required for the propagation of feature annotation.</text>
</comment>
<evidence type="ECO:0000259" key="6">
    <source>
        <dbReference type="Pfam" id="PF01979"/>
    </source>
</evidence>
<keyword evidence="2 5" id="KW-0479">Metal-binding</keyword>
<dbReference type="AlphaFoldDB" id="A0A248LGJ8"/>
<dbReference type="SUPFAM" id="SSF51556">
    <property type="entry name" value="Metallo-dependent hydrolases"/>
    <property type="match status" value="1"/>
</dbReference>
<dbReference type="CDD" id="cd01298">
    <property type="entry name" value="ATZ_TRZ_like"/>
    <property type="match status" value="1"/>
</dbReference>
<evidence type="ECO:0000256" key="2">
    <source>
        <dbReference type="ARBA" id="ARBA00022723"/>
    </source>
</evidence>
<dbReference type="InterPro" id="IPR011059">
    <property type="entry name" value="Metal-dep_hydrolase_composite"/>
</dbReference>
<dbReference type="PANTHER" id="PTHR43794:SF11">
    <property type="entry name" value="AMIDOHYDROLASE-RELATED DOMAIN-CONTAINING PROTEIN"/>
    <property type="match status" value="1"/>
</dbReference>
<dbReference type="Pfam" id="PF01979">
    <property type="entry name" value="Amidohydro_1"/>
    <property type="match status" value="1"/>
</dbReference>
<evidence type="ECO:0000313" key="8">
    <source>
        <dbReference type="Proteomes" id="UP000197424"/>
    </source>
</evidence>
<dbReference type="EC" id="3.5.4.31" evidence="5"/>
<gene>
    <name evidence="5" type="primary">mtaD</name>
    <name evidence="7" type="ORF">LHGZ1_1069</name>
</gene>
<dbReference type="SUPFAM" id="SSF51338">
    <property type="entry name" value="Composite domain of metallo-dependent hydrolases"/>
    <property type="match status" value="1"/>
</dbReference>
<dbReference type="HAMAP" id="MF_01281">
    <property type="entry name" value="MTA_SAH_deamin"/>
    <property type="match status" value="1"/>
</dbReference>
<comment type="function">
    <text evidence="5">Catalyzes the deamination of 5-methylthioadenosine and S-adenosyl-L-homocysteine into 5-methylthioinosine and S-inosyl-L-homocysteine, respectively. Is also able to deaminate adenosine.</text>
</comment>
<evidence type="ECO:0000256" key="4">
    <source>
        <dbReference type="ARBA" id="ARBA00022833"/>
    </source>
</evidence>
<dbReference type="InterPro" id="IPR023512">
    <property type="entry name" value="Deaminase_MtaD/DadD"/>
</dbReference>
<sequence length="438" mass="47189">MPHADLLVDARWIVPVEPHATVLEHHSLAVSGGRIAAILSPAERAHWQAGETVSLPSHVLLPGLINLHGHSAMTLLRGYADDLALMDWLTNHIWPAEGRHVRDDFVFDGTLLAMAEMIRSGTTTINDMYFFHGAVARAGLQAGLRTFVGCTILEFPTNYAACADEYLQKALAERQDYQGEERVTFTLAPHAPYTVSDDTFRKIVTTAEQADMLVHCHIHETAGEVADSLRDHGVRPLARLAGLGLLSPRLTAAHMVHVDDSDLKLAARYGISVAHNPTSNMKLASGIAPVSRMLDAGINVGIGTDGAASNNKLDMLADTRMTALLAKVGTLDPTAVPAATALRMATLNGARALGIDDRVGSLETGKQFDAIALNLDCVETAPAFDPISHLVYAAGREQVEEVWVAGERLLQAGRLTTLDLPVLKATAAEWRERIAARN</sequence>
<dbReference type="Gene3D" id="3.20.20.140">
    <property type="entry name" value="Metal-dependent hydrolases"/>
    <property type="match status" value="1"/>
</dbReference>
<dbReference type="GO" id="GO:0050270">
    <property type="term" value="F:S-adenosylhomocysteine deaminase activity"/>
    <property type="evidence" value="ECO:0007669"/>
    <property type="project" value="UniProtKB-UniRule"/>
</dbReference>
<comment type="cofactor">
    <cofactor evidence="5">
        <name>Zn(2+)</name>
        <dbReference type="ChEBI" id="CHEBI:29105"/>
    </cofactor>
    <text evidence="5">Binds 1 zinc ion per subunit.</text>
</comment>
<keyword evidence="3 5" id="KW-0378">Hydrolase</keyword>
<comment type="catalytic activity">
    <reaction evidence="5">
        <text>S-adenosyl-L-homocysteine + H2O + H(+) = S-inosyl-L-homocysteine + NH4(+)</text>
        <dbReference type="Rhea" id="RHEA:20716"/>
        <dbReference type="ChEBI" id="CHEBI:15377"/>
        <dbReference type="ChEBI" id="CHEBI:15378"/>
        <dbReference type="ChEBI" id="CHEBI:28938"/>
        <dbReference type="ChEBI" id="CHEBI:57856"/>
        <dbReference type="ChEBI" id="CHEBI:57985"/>
        <dbReference type="EC" id="3.5.4.28"/>
    </reaction>
</comment>
<dbReference type="EMBL" id="CP022115">
    <property type="protein sequence ID" value="ASJ23900.1"/>
    <property type="molecule type" value="Genomic_DNA"/>
</dbReference>
<dbReference type="OrthoDB" id="9807210at2"/>
<proteinExistence type="inferred from homology"/>
<feature type="binding site" evidence="5">
    <location>
        <position position="217"/>
    </location>
    <ligand>
        <name>Zn(2+)</name>
        <dbReference type="ChEBI" id="CHEBI:29105"/>
    </ligand>
</feature>
<feature type="binding site" evidence="5">
    <location>
        <position position="220"/>
    </location>
    <ligand>
        <name>substrate</name>
    </ligand>
</feature>
<evidence type="ECO:0000256" key="5">
    <source>
        <dbReference type="HAMAP-Rule" id="MF_01281"/>
    </source>
</evidence>
<comment type="similarity">
    <text evidence="1">Belongs to the metallo-dependent hydrolases superfamily. ATZ/TRZ family.</text>
</comment>
<dbReference type="GO" id="GO:0046872">
    <property type="term" value="F:metal ion binding"/>
    <property type="evidence" value="ECO:0007669"/>
    <property type="project" value="UniProtKB-KW"/>
</dbReference>